<proteinExistence type="predicted"/>
<reference evidence="1 2" key="1">
    <citation type="submission" date="2021-03" db="EMBL/GenBank/DDBJ databases">
        <title>Sequencing the genomes of 1000 actinobacteria strains.</title>
        <authorList>
            <person name="Klenk H.-P."/>
        </authorList>
    </citation>
    <scope>NUCLEOTIDE SEQUENCE [LARGE SCALE GENOMIC DNA]</scope>
    <source>
        <strain evidence="1 2">DSM 14566</strain>
    </source>
</reference>
<gene>
    <name evidence="1" type="ORF">JOF43_000290</name>
</gene>
<name>A0ABS4WWI7_9MICO</name>
<comment type="caution">
    <text evidence="1">The sequence shown here is derived from an EMBL/GenBank/DDBJ whole genome shotgun (WGS) entry which is preliminary data.</text>
</comment>
<evidence type="ECO:0008006" key="3">
    <source>
        <dbReference type="Google" id="ProtNLM"/>
    </source>
</evidence>
<protein>
    <recommendedName>
        <fullName evidence="3">Cell wall-binding repeat 2 family protein</fullName>
    </recommendedName>
</protein>
<organism evidence="1 2">
    <name type="scientific">Brachybacterium sacelli</name>
    <dbReference type="NCBI Taxonomy" id="173364"/>
    <lineage>
        <taxon>Bacteria</taxon>
        <taxon>Bacillati</taxon>
        <taxon>Actinomycetota</taxon>
        <taxon>Actinomycetes</taxon>
        <taxon>Micrococcales</taxon>
        <taxon>Dermabacteraceae</taxon>
        <taxon>Brachybacterium</taxon>
    </lineage>
</organism>
<accession>A0ABS4WWI7</accession>
<evidence type="ECO:0000313" key="1">
    <source>
        <dbReference type="EMBL" id="MBP2380333.1"/>
    </source>
</evidence>
<sequence>MASAAAAVALVATTGACIFGPDRFDVQVADEAPASTVLAGKDPSRTAIALSAALFESADGAVVATEDSVDALAEVSSRSGLPLLIGTDQEVAAELERLGTKTVVTAEGTDVSSLADGLDVEEIDPADSEADLPEAGGDREPAPVSLFVDPELDDPAQAVARAEVEAAGGAVTEMPGGDPGRSSDAVAEAKDAIGGDPSSGVLAVGESFGPAEKWASTLQITLTAPELPGGGTSVFPGRRMIAAYGSPGIPSLGILGEQGVQESIDRVTQLAEDYSGLTDEPVVPAFEIITTLASSQPGADGDYSSELDPEMLREWVDAAGDAGVYVVLDLQPGSTDFLTQAKRYEDLLAEPHVGLALDAEWRLEPGQKHLEQIGSVSAEEVNETSRWLADLTSDHGLPQKALILHQFSSSMITDRQNLDTSRPELALTVHADGHGTPDSKLETWNALQKDLPEGIFMAWKNFYDEDTPTFAPEQTYEVEPRPWFVSYQ</sequence>
<dbReference type="Proteomes" id="UP001519290">
    <property type="component" value="Unassembled WGS sequence"/>
</dbReference>
<evidence type="ECO:0000313" key="2">
    <source>
        <dbReference type="Proteomes" id="UP001519290"/>
    </source>
</evidence>
<dbReference type="EMBL" id="JAGIOD010000001">
    <property type="protein sequence ID" value="MBP2380333.1"/>
    <property type="molecule type" value="Genomic_DNA"/>
</dbReference>
<keyword evidence="2" id="KW-1185">Reference proteome</keyword>
<dbReference type="RefSeq" id="WP_209898109.1">
    <property type="nucleotide sequence ID" value="NZ_BAAAJW010000006.1"/>
</dbReference>